<dbReference type="EMBL" id="CP002467">
    <property type="protein sequence ID" value="ADV82413.1"/>
    <property type="molecule type" value="Genomic_DNA"/>
</dbReference>
<dbReference type="eggNOG" id="COG2234">
    <property type="taxonomic scope" value="Bacteria"/>
</dbReference>
<feature type="chain" id="PRO_5003232984" evidence="1">
    <location>
        <begin position="22"/>
        <end position="551"/>
    </location>
</feature>
<dbReference type="OrthoDB" id="9778250at2"/>
<proteinExistence type="predicted"/>
<dbReference type="SUPFAM" id="SSF53187">
    <property type="entry name" value="Zn-dependent exopeptidases"/>
    <property type="match status" value="1"/>
</dbReference>
<evidence type="ECO:0000313" key="4">
    <source>
        <dbReference type="Proteomes" id="UP000006844"/>
    </source>
</evidence>
<evidence type="ECO:0000256" key="1">
    <source>
        <dbReference type="SAM" id="SignalP"/>
    </source>
</evidence>
<dbReference type="KEGG" id="tsa:AciPR4_1593"/>
<evidence type="ECO:0000313" key="3">
    <source>
        <dbReference type="EMBL" id="ADV82413.1"/>
    </source>
</evidence>
<gene>
    <name evidence="3" type="ordered locus">AciPR4_1593</name>
</gene>
<name>E8V2J5_TERSS</name>
<dbReference type="InterPro" id="IPR045175">
    <property type="entry name" value="M28_fam"/>
</dbReference>
<dbReference type="RefSeq" id="WP_013568146.1">
    <property type="nucleotide sequence ID" value="NC_014963.1"/>
</dbReference>
<dbReference type="STRING" id="401053.AciPR4_1593"/>
<dbReference type="Pfam" id="PF04389">
    <property type="entry name" value="Peptidase_M28"/>
    <property type="match status" value="1"/>
</dbReference>
<dbReference type="GO" id="GO:0006508">
    <property type="term" value="P:proteolysis"/>
    <property type="evidence" value="ECO:0007669"/>
    <property type="project" value="InterPro"/>
</dbReference>
<dbReference type="Gene3D" id="3.50.30.30">
    <property type="match status" value="1"/>
</dbReference>
<dbReference type="SUPFAM" id="SSF52025">
    <property type="entry name" value="PA domain"/>
    <property type="match status" value="1"/>
</dbReference>
<dbReference type="AlphaFoldDB" id="E8V2J5"/>
<dbReference type="InterPro" id="IPR046450">
    <property type="entry name" value="PA_dom_sf"/>
</dbReference>
<sequence length="551" mass="59749">MNLFRGYTATMLLVTTSALFAQQRPASGGYDPGIRPTTPATLRQEKEAEDAWFGHLKVLAGDELKGRLTGTPDFIHAVEYVESQFKAIGLKPAGKDGFRQAVGFRTVTTDVDHSSFQLARGGDVQALKLGTEVVLNPHVQDSNPVEASTVFAGYGFAVPSQGFDDLQGVDLHGKIAIVFAGSPPSVHGPLKAYFRTPAERWKALKGAGAIGLITIPEPRQLQGGPQRALTGVRPFTLLTDPELDALSGLRLSATLPIASAQVLFAGSAHSLDELLSLAKNGQPLPKFPLAVSVRATTATHELSRFEAPNVVALLEGSDRKLKHEYVVLSAHLDHLGVGRAVDGDSIYNGAMDNAAGVASLLETAKALAKGSQPKRSILFLALTGEEEGELGSQFFARYPTVPRKQIVAELNMDMYLPIFPLRFLEVQGLGESTLGNDARAAAQLNDIEVQFDKQPDENRFIRSDQASFVKYGIPALAFKFGWLPDTPEQKAFNDWIKNRYHRPSDDLEQPIDKAAAVQFDHVLLTLITRVANATAKPGWYPESFFSTIPRS</sequence>
<evidence type="ECO:0000259" key="2">
    <source>
        <dbReference type="Pfam" id="PF04389"/>
    </source>
</evidence>
<dbReference type="Gene3D" id="3.40.630.10">
    <property type="entry name" value="Zn peptidases"/>
    <property type="match status" value="1"/>
</dbReference>
<dbReference type="PANTHER" id="PTHR12147:SF26">
    <property type="entry name" value="PEPTIDASE M28 DOMAIN-CONTAINING PROTEIN"/>
    <property type="match status" value="1"/>
</dbReference>
<feature type="domain" description="Peptidase M28" evidence="2">
    <location>
        <begin position="309"/>
        <end position="525"/>
    </location>
</feature>
<dbReference type="PANTHER" id="PTHR12147">
    <property type="entry name" value="METALLOPEPTIDASE M28 FAMILY MEMBER"/>
    <property type="match status" value="1"/>
</dbReference>
<organism evidence="3 4">
    <name type="scientific">Terriglobus saanensis (strain ATCC BAA-1853 / DSM 23119 / SP1PR4)</name>
    <dbReference type="NCBI Taxonomy" id="401053"/>
    <lineage>
        <taxon>Bacteria</taxon>
        <taxon>Pseudomonadati</taxon>
        <taxon>Acidobacteriota</taxon>
        <taxon>Terriglobia</taxon>
        <taxon>Terriglobales</taxon>
        <taxon>Acidobacteriaceae</taxon>
        <taxon>Terriglobus</taxon>
    </lineage>
</organism>
<dbReference type="Proteomes" id="UP000006844">
    <property type="component" value="Chromosome"/>
</dbReference>
<dbReference type="GO" id="GO:0008235">
    <property type="term" value="F:metalloexopeptidase activity"/>
    <property type="evidence" value="ECO:0007669"/>
    <property type="project" value="InterPro"/>
</dbReference>
<dbReference type="HOGENOM" id="CLU_019932_2_1_0"/>
<keyword evidence="1" id="KW-0732">Signal</keyword>
<keyword evidence="4" id="KW-1185">Reference proteome</keyword>
<dbReference type="InterPro" id="IPR007484">
    <property type="entry name" value="Peptidase_M28"/>
</dbReference>
<accession>E8V2J5</accession>
<reference evidence="3 4" key="1">
    <citation type="journal article" date="2012" name="Stand. Genomic Sci.">
        <title>Complete genome sequence of Terriglobus saanensis type strain SP1PR4(T), an Acidobacteria from tundra soil.</title>
        <authorList>
            <person name="Rawat S.R."/>
            <person name="Mannisto M.K."/>
            <person name="Starovoytov V."/>
            <person name="Goodwin L."/>
            <person name="Nolan M."/>
            <person name="Hauser L."/>
            <person name="Land M."/>
            <person name="Davenport K.W."/>
            <person name="Woyke T."/>
            <person name="Haggblom M.M."/>
        </authorList>
    </citation>
    <scope>NUCLEOTIDE SEQUENCE</scope>
    <source>
        <strain evidence="4">ATCC BAA-1853 / DSM 23119 / SP1PR4</strain>
    </source>
</reference>
<feature type="signal peptide" evidence="1">
    <location>
        <begin position="1"/>
        <end position="21"/>
    </location>
</feature>
<protein>
    <submittedName>
        <fullName evidence="3">Peptidase M28</fullName>
    </submittedName>
</protein>